<comment type="function">
    <text evidence="6">Involved in recombination ability and DNA strand transfer activity.</text>
</comment>
<dbReference type="EMBL" id="CACRZD030000011">
    <property type="protein sequence ID" value="CAA6668109.1"/>
    <property type="molecule type" value="Genomic_DNA"/>
</dbReference>
<dbReference type="InterPro" id="IPR013765">
    <property type="entry name" value="DNA_recomb/repair_RecA"/>
</dbReference>
<dbReference type="Proteomes" id="UP001189122">
    <property type="component" value="Unassembled WGS sequence"/>
</dbReference>
<evidence type="ECO:0000256" key="1">
    <source>
        <dbReference type="ARBA" id="ARBA00009391"/>
    </source>
</evidence>
<keyword evidence="13" id="KW-1185">Reference proteome</keyword>
<dbReference type="InterPro" id="IPR020584">
    <property type="entry name" value="DNA_recomb/repair_RecA_CS"/>
</dbReference>
<dbReference type="PROSITE" id="PS50162">
    <property type="entry name" value="RECA_2"/>
    <property type="match status" value="1"/>
</dbReference>
<keyword evidence="5 8" id="KW-0233">DNA recombination</keyword>
<dbReference type="NCBIfam" id="TIGR02012">
    <property type="entry name" value="tigrfam_recA"/>
    <property type="match status" value="1"/>
</dbReference>
<evidence type="ECO:0000259" key="11">
    <source>
        <dbReference type="PROSITE" id="PS50163"/>
    </source>
</evidence>
<keyword evidence="4 8" id="KW-0238">DNA-binding</keyword>
<evidence type="ECO:0000256" key="3">
    <source>
        <dbReference type="ARBA" id="ARBA00022840"/>
    </source>
</evidence>
<dbReference type="PANTHER" id="PTHR45900:SF6">
    <property type="entry name" value="DNA REPAIR PROTEIN RECA HOMOLOG 3, MITOCHONDRIAL-RELATED"/>
    <property type="match status" value="1"/>
</dbReference>
<dbReference type="InterPro" id="IPR003593">
    <property type="entry name" value="AAA+_ATPase"/>
</dbReference>
<evidence type="ECO:0000259" key="10">
    <source>
        <dbReference type="PROSITE" id="PS50162"/>
    </source>
</evidence>
<feature type="region of interest" description="Disordered" evidence="9">
    <location>
        <begin position="339"/>
        <end position="397"/>
    </location>
</feature>
<evidence type="ECO:0000256" key="9">
    <source>
        <dbReference type="SAM" id="MobiDB-lite"/>
    </source>
</evidence>
<evidence type="ECO:0000256" key="8">
    <source>
        <dbReference type="RuleBase" id="RU004527"/>
    </source>
</evidence>
<keyword evidence="2 7" id="KW-0547">Nucleotide-binding</keyword>
<evidence type="ECO:0000256" key="5">
    <source>
        <dbReference type="ARBA" id="ARBA00023172"/>
    </source>
</evidence>
<reference evidence="12 13" key="1">
    <citation type="submission" date="2019-12" db="EMBL/GenBank/DDBJ databases">
        <authorList>
            <person name="Scholz U."/>
            <person name="Mascher M."/>
            <person name="Fiebig A."/>
        </authorList>
    </citation>
    <scope>NUCLEOTIDE SEQUENCE</scope>
</reference>
<dbReference type="PROSITE" id="PS00321">
    <property type="entry name" value="RECA_1"/>
    <property type="match status" value="1"/>
</dbReference>
<evidence type="ECO:0000256" key="7">
    <source>
        <dbReference type="RuleBase" id="RU003422"/>
    </source>
</evidence>
<dbReference type="GO" id="GO:0006281">
    <property type="term" value="P:DNA repair"/>
    <property type="evidence" value="ECO:0007669"/>
    <property type="project" value="InterPro"/>
</dbReference>
<dbReference type="AlphaFoldDB" id="A0A7I8JDC4"/>
<dbReference type="Gene3D" id="3.40.50.300">
    <property type="entry name" value="P-loop containing nucleotide triphosphate hydrolases"/>
    <property type="match status" value="1"/>
</dbReference>
<comment type="similarity">
    <text evidence="1 7">Belongs to the RecA family.</text>
</comment>
<evidence type="ECO:0000256" key="6">
    <source>
        <dbReference type="ARBA" id="ARBA00056887"/>
    </source>
</evidence>
<dbReference type="InterPro" id="IPR027417">
    <property type="entry name" value="P-loop_NTPase"/>
</dbReference>
<feature type="domain" description="RecA family profile 2" evidence="11">
    <location>
        <begin position="212"/>
        <end position="286"/>
    </location>
</feature>
<dbReference type="PRINTS" id="PR00142">
    <property type="entry name" value="RECA"/>
</dbReference>
<sequence>MSLLLRSCYLRRALIAAQVVNHGIAESRLLLRSFSKGAIMWLGRSHTRRTSLLYPTGSFALDIALGIGGLPKGRVVEVYGPEASGKTTLALHVIAEAQKNGGYCAFIDAEHALDPALAEAIGVKTDNLLLSQPDSGEQALSLVDTLIRSGSVDVVVVDSVAALVPKTELDGEMGDAHVALQARLMSQALRKLCHSLSLSQTILIFHQPAHLGEGSGAPTEVTSGGNALKFYASIRLNIKRIGLVKKGDETVGSQVLVKIVKNKHAPPFRTAQFELEFGRGICRDSEIIELGCRHKLIAKAGGAFYTFAGRSFRGKDAIKRFFAEDGAAAREQLAAELRQKLAAPPPGRPRNGSGGDSEEGPAAVADGPMKKRRSSLPPWKREDGGRRHRRRRRGILRGGDVEPYMEAYIE</sequence>
<accession>A0A7I8JDC4</accession>
<gene>
    <name evidence="12" type="ORF">SI7747_11014503</name>
</gene>
<protein>
    <submittedName>
        <fullName evidence="12">Uncharacterized protein</fullName>
    </submittedName>
</protein>
<evidence type="ECO:0000256" key="4">
    <source>
        <dbReference type="ARBA" id="ARBA00023125"/>
    </source>
</evidence>
<keyword evidence="3 7" id="KW-0067">ATP-binding</keyword>
<organism evidence="12">
    <name type="scientific">Spirodela intermedia</name>
    <name type="common">Intermediate duckweed</name>
    <dbReference type="NCBI Taxonomy" id="51605"/>
    <lineage>
        <taxon>Eukaryota</taxon>
        <taxon>Viridiplantae</taxon>
        <taxon>Streptophyta</taxon>
        <taxon>Embryophyta</taxon>
        <taxon>Tracheophyta</taxon>
        <taxon>Spermatophyta</taxon>
        <taxon>Magnoliopsida</taxon>
        <taxon>Liliopsida</taxon>
        <taxon>Araceae</taxon>
        <taxon>Lemnoideae</taxon>
        <taxon>Spirodela</taxon>
    </lineage>
</organism>
<dbReference type="Pfam" id="PF00154">
    <property type="entry name" value="RecA_N"/>
    <property type="match status" value="1"/>
</dbReference>
<dbReference type="SMART" id="SM00382">
    <property type="entry name" value="AAA"/>
    <property type="match status" value="1"/>
</dbReference>
<dbReference type="InterPro" id="IPR020587">
    <property type="entry name" value="RecA_monomer-monomer_interface"/>
</dbReference>
<dbReference type="EMBL" id="LR743598">
    <property type="protein sequence ID" value="CAA2628862.1"/>
    <property type="molecule type" value="Genomic_DNA"/>
</dbReference>
<evidence type="ECO:0000313" key="13">
    <source>
        <dbReference type="Proteomes" id="UP001189122"/>
    </source>
</evidence>
<dbReference type="CDD" id="cd00983">
    <property type="entry name" value="RecA"/>
    <property type="match status" value="1"/>
</dbReference>
<dbReference type="InterPro" id="IPR020588">
    <property type="entry name" value="RecA_ATP-bd"/>
</dbReference>
<keyword evidence="8" id="KW-0227">DNA damage</keyword>
<name>A0A7I8JDC4_SPIIN</name>
<dbReference type="SUPFAM" id="SSF52540">
    <property type="entry name" value="P-loop containing nucleoside triphosphate hydrolases"/>
    <property type="match status" value="1"/>
</dbReference>
<feature type="compositionally biased region" description="Basic residues" evidence="9">
    <location>
        <begin position="386"/>
        <end position="395"/>
    </location>
</feature>
<dbReference type="PANTHER" id="PTHR45900">
    <property type="entry name" value="RECA"/>
    <property type="match status" value="1"/>
</dbReference>
<proteinExistence type="inferred from homology"/>
<evidence type="ECO:0000256" key="2">
    <source>
        <dbReference type="ARBA" id="ARBA00022741"/>
    </source>
</evidence>
<dbReference type="GO" id="GO:0005524">
    <property type="term" value="F:ATP binding"/>
    <property type="evidence" value="ECO:0007669"/>
    <property type="project" value="UniProtKB-KW"/>
</dbReference>
<dbReference type="GO" id="GO:0006310">
    <property type="term" value="P:DNA recombination"/>
    <property type="evidence" value="ECO:0007669"/>
    <property type="project" value="UniProtKB-KW"/>
</dbReference>
<dbReference type="FunFam" id="3.40.50.300:FF:000087">
    <property type="entry name" value="Recombinase RecA"/>
    <property type="match status" value="1"/>
</dbReference>
<evidence type="ECO:0000313" key="12">
    <source>
        <dbReference type="EMBL" id="CAA2628862.1"/>
    </source>
</evidence>
<feature type="domain" description="RecA family profile 1" evidence="10">
    <location>
        <begin position="50"/>
        <end position="211"/>
    </location>
</feature>
<dbReference type="PROSITE" id="PS50163">
    <property type="entry name" value="RECA_3"/>
    <property type="match status" value="1"/>
</dbReference>
<dbReference type="InterPro" id="IPR049428">
    <property type="entry name" value="RecA-like_N"/>
</dbReference>
<dbReference type="GO" id="GO:0140664">
    <property type="term" value="F:ATP-dependent DNA damage sensor activity"/>
    <property type="evidence" value="ECO:0007669"/>
    <property type="project" value="InterPro"/>
</dbReference>
<dbReference type="GO" id="GO:0003697">
    <property type="term" value="F:single-stranded DNA binding"/>
    <property type="evidence" value="ECO:0007669"/>
    <property type="project" value="InterPro"/>
</dbReference>